<sequence>MHHGAATGRTAPDPRLHAGDAGHGFAHPLMAPRRAWTDDAAAIEAHLLRLDLADRNLRFCGAIGEASLRRHAVAVAGGNPLSLVALAPGGGWRVRAMIVIAPMDDDIAEVALSVESPWRGSGVAAGLMRAAAGVCARRGIRRMMALTLPENGAMQGLGLKLGGRLRRGPDGIEIHFDVGDLLALTSIQDSPWAEPRPAWRPAFGFGFPRGGARRKAPAGAGVPAVTASPAKPGRGALNAAR</sequence>
<keyword evidence="4" id="KW-1185">Reference proteome</keyword>
<dbReference type="InterPro" id="IPR016181">
    <property type="entry name" value="Acyl_CoA_acyltransferase"/>
</dbReference>
<accession>A0A1H2YBB3</accession>
<feature type="region of interest" description="Disordered" evidence="1">
    <location>
        <begin position="212"/>
        <end position="241"/>
    </location>
</feature>
<dbReference type="SUPFAM" id="SSF55729">
    <property type="entry name" value="Acyl-CoA N-acyltransferases (Nat)"/>
    <property type="match status" value="1"/>
</dbReference>
<feature type="domain" description="N-acetyltransferase" evidence="2">
    <location>
        <begin position="30"/>
        <end position="183"/>
    </location>
</feature>
<dbReference type="STRING" id="356660.SAMN05444336_10368"/>
<name>A0A1H2YBB3_9RHOB</name>
<gene>
    <name evidence="3" type="ORF">SAMN05444336_10368</name>
</gene>
<reference evidence="3 4" key="1">
    <citation type="submission" date="2016-10" db="EMBL/GenBank/DDBJ databases">
        <authorList>
            <person name="de Groot N.N."/>
        </authorList>
    </citation>
    <scope>NUCLEOTIDE SEQUENCE [LARGE SCALE GENOMIC DNA]</scope>
    <source>
        <strain evidence="3 4">DSM 17890</strain>
    </source>
</reference>
<evidence type="ECO:0000313" key="3">
    <source>
        <dbReference type="EMBL" id="SDX02417.1"/>
    </source>
</evidence>
<evidence type="ECO:0000313" key="4">
    <source>
        <dbReference type="Proteomes" id="UP000199118"/>
    </source>
</evidence>
<dbReference type="PROSITE" id="PS51186">
    <property type="entry name" value="GNAT"/>
    <property type="match status" value="1"/>
</dbReference>
<dbReference type="EMBL" id="FNMZ01000003">
    <property type="protein sequence ID" value="SDX02417.1"/>
    <property type="molecule type" value="Genomic_DNA"/>
</dbReference>
<dbReference type="GO" id="GO:0016747">
    <property type="term" value="F:acyltransferase activity, transferring groups other than amino-acyl groups"/>
    <property type="evidence" value="ECO:0007669"/>
    <property type="project" value="InterPro"/>
</dbReference>
<evidence type="ECO:0000256" key="1">
    <source>
        <dbReference type="SAM" id="MobiDB-lite"/>
    </source>
</evidence>
<dbReference type="Gene3D" id="3.40.630.30">
    <property type="match status" value="1"/>
</dbReference>
<evidence type="ECO:0000259" key="2">
    <source>
        <dbReference type="PROSITE" id="PS51186"/>
    </source>
</evidence>
<dbReference type="Proteomes" id="UP000199118">
    <property type="component" value="Unassembled WGS sequence"/>
</dbReference>
<dbReference type="InterPro" id="IPR000182">
    <property type="entry name" value="GNAT_dom"/>
</dbReference>
<dbReference type="Pfam" id="PF00583">
    <property type="entry name" value="Acetyltransf_1"/>
    <property type="match status" value="1"/>
</dbReference>
<dbReference type="AlphaFoldDB" id="A0A1H2YBB3"/>
<organism evidence="3 4">
    <name type="scientific">Albimonas donghaensis</name>
    <dbReference type="NCBI Taxonomy" id="356660"/>
    <lineage>
        <taxon>Bacteria</taxon>
        <taxon>Pseudomonadati</taxon>
        <taxon>Pseudomonadota</taxon>
        <taxon>Alphaproteobacteria</taxon>
        <taxon>Rhodobacterales</taxon>
        <taxon>Paracoccaceae</taxon>
        <taxon>Albimonas</taxon>
    </lineage>
</organism>
<proteinExistence type="predicted"/>
<protein>
    <submittedName>
        <fullName evidence="3">N-acetylglutamate synthase, GNAT family</fullName>
    </submittedName>
</protein>